<proteinExistence type="predicted"/>
<evidence type="ECO:0000313" key="2">
    <source>
        <dbReference type="EMBL" id="GHB28395.1"/>
    </source>
</evidence>
<name>A0ABQ3E6S8_9ACTN</name>
<keyword evidence="3" id="KW-1185">Reference proteome</keyword>
<dbReference type="EMBL" id="BMVO01000032">
    <property type="protein sequence ID" value="GHB28395.1"/>
    <property type="molecule type" value="Genomic_DNA"/>
</dbReference>
<evidence type="ECO:0000256" key="1">
    <source>
        <dbReference type="SAM" id="MobiDB-lite"/>
    </source>
</evidence>
<comment type="caution">
    <text evidence="2">The sequence shown here is derived from an EMBL/GenBank/DDBJ whole genome shotgun (WGS) entry which is preliminary data.</text>
</comment>
<feature type="region of interest" description="Disordered" evidence="1">
    <location>
        <begin position="37"/>
        <end position="72"/>
    </location>
</feature>
<evidence type="ECO:0000313" key="3">
    <source>
        <dbReference type="Proteomes" id="UP000599437"/>
    </source>
</evidence>
<protein>
    <submittedName>
        <fullName evidence="2">L,D-transpeptidase</fullName>
    </submittedName>
</protein>
<dbReference type="Proteomes" id="UP000599437">
    <property type="component" value="Unassembled WGS sequence"/>
</dbReference>
<sequence>MHVRRLPSWAWVAALTVAALAAVVVLGVQADRSVPPGEAPFASRPAATPSPQARPSTPPRKPPRAEVPANSGEGTRIVYSLGQKRVWLVEAGDTSRRSFTVWPGTVNPEKGSHLVSFRRQAATGSDGVKIENIVYFSTKSGVSIAFSNAVDGSSPEPAADVQTGGIRVRADDGDAIWKFAAVGAVVFVVD</sequence>
<gene>
    <name evidence="2" type="ORF">GCM10010346_59820</name>
</gene>
<accession>A0ABQ3E6S8</accession>
<organism evidence="2 3">
    <name type="scientific">Streptomyces chryseus</name>
    <dbReference type="NCBI Taxonomy" id="68186"/>
    <lineage>
        <taxon>Bacteria</taxon>
        <taxon>Bacillati</taxon>
        <taxon>Actinomycetota</taxon>
        <taxon>Actinomycetes</taxon>
        <taxon>Kitasatosporales</taxon>
        <taxon>Streptomycetaceae</taxon>
        <taxon>Streptomyces</taxon>
    </lineage>
</organism>
<reference evidence="3" key="1">
    <citation type="journal article" date="2019" name="Int. J. Syst. Evol. Microbiol.">
        <title>The Global Catalogue of Microorganisms (GCM) 10K type strain sequencing project: providing services to taxonomists for standard genome sequencing and annotation.</title>
        <authorList>
            <consortium name="The Broad Institute Genomics Platform"/>
            <consortium name="The Broad Institute Genome Sequencing Center for Infectious Disease"/>
            <person name="Wu L."/>
            <person name="Ma J."/>
        </authorList>
    </citation>
    <scope>NUCLEOTIDE SEQUENCE [LARGE SCALE GENOMIC DNA]</scope>
    <source>
        <strain evidence="3">JCM 4737</strain>
    </source>
</reference>